<reference evidence="1" key="1">
    <citation type="submission" date="2021-05" db="EMBL/GenBank/DDBJ databases">
        <authorList>
            <person name="Alioto T."/>
            <person name="Alioto T."/>
            <person name="Gomez Garrido J."/>
        </authorList>
    </citation>
    <scope>NUCLEOTIDE SEQUENCE</scope>
</reference>
<evidence type="ECO:0000313" key="1">
    <source>
        <dbReference type="EMBL" id="CAG6638444.1"/>
    </source>
</evidence>
<accession>A0A8D8QWD8</accession>
<dbReference type="EMBL" id="HBUF01102678">
    <property type="protein sequence ID" value="CAG6638444.1"/>
    <property type="molecule type" value="Transcribed_RNA"/>
</dbReference>
<name>A0A8D8QWD8_9HEMI</name>
<sequence length="176" mass="20006">MMIVWFHNSTDELLRNFPVQTCVRLLYVFLADNVLLTPSCGHLRPSTWPWIYPSTWPWIDPYTRSRIGPATRSRVRAALTLLGIFGAGFPAPNFLAKFALVVQKSPLIIRIPGTLGPLVHLHRSTRCMMWLGVGQITHTRTTSRGRRGDGVEGSAIHRIEWGRSTNEHRTRGRCYS</sequence>
<organism evidence="1">
    <name type="scientific">Cacopsylla melanoneura</name>
    <dbReference type="NCBI Taxonomy" id="428564"/>
    <lineage>
        <taxon>Eukaryota</taxon>
        <taxon>Metazoa</taxon>
        <taxon>Ecdysozoa</taxon>
        <taxon>Arthropoda</taxon>
        <taxon>Hexapoda</taxon>
        <taxon>Insecta</taxon>
        <taxon>Pterygota</taxon>
        <taxon>Neoptera</taxon>
        <taxon>Paraneoptera</taxon>
        <taxon>Hemiptera</taxon>
        <taxon>Sternorrhyncha</taxon>
        <taxon>Psylloidea</taxon>
        <taxon>Psyllidae</taxon>
        <taxon>Psyllinae</taxon>
        <taxon>Cacopsylla</taxon>
    </lineage>
</organism>
<proteinExistence type="predicted"/>
<dbReference type="AlphaFoldDB" id="A0A8D8QWD8"/>
<protein>
    <submittedName>
        <fullName evidence="1">Uncharacterized protein</fullName>
    </submittedName>
</protein>